<dbReference type="GeneID" id="40742326"/>
<evidence type="ECO:0000256" key="1">
    <source>
        <dbReference type="SAM" id="MobiDB-lite"/>
    </source>
</evidence>
<feature type="region of interest" description="Disordered" evidence="1">
    <location>
        <begin position="207"/>
        <end position="256"/>
    </location>
</feature>
<accession>A0A074XTT5</accession>
<dbReference type="EMBL" id="KL584975">
    <property type="protein sequence ID" value="KEQ89003.1"/>
    <property type="molecule type" value="Genomic_DNA"/>
</dbReference>
<dbReference type="RefSeq" id="XP_029765190.1">
    <property type="nucleotide sequence ID" value="XM_029900020.1"/>
</dbReference>
<organism evidence="2 3">
    <name type="scientific">Aureobasidium pullulans EXF-150</name>
    <dbReference type="NCBI Taxonomy" id="1043002"/>
    <lineage>
        <taxon>Eukaryota</taxon>
        <taxon>Fungi</taxon>
        <taxon>Dikarya</taxon>
        <taxon>Ascomycota</taxon>
        <taxon>Pezizomycotina</taxon>
        <taxon>Dothideomycetes</taxon>
        <taxon>Dothideomycetidae</taxon>
        <taxon>Dothideales</taxon>
        <taxon>Saccotheciaceae</taxon>
        <taxon>Aureobasidium</taxon>
    </lineage>
</organism>
<protein>
    <submittedName>
        <fullName evidence="2">Uncharacterized protein</fullName>
    </submittedName>
</protein>
<dbReference type="AlphaFoldDB" id="A0A074XTT5"/>
<dbReference type="Proteomes" id="UP000030706">
    <property type="component" value="Unassembled WGS sequence"/>
</dbReference>
<dbReference type="OrthoDB" id="3915570at2759"/>
<dbReference type="HOGENOM" id="CLU_1199592_0_0_1"/>
<evidence type="ECO:0000313" key="2">
    <source>
        <dbReference type="EMBL" id="KEQ89003.1"/>
    </source>
</evidence>
<gene>
    <name evidence="2" type="ORF">M438DRAFT_265368</name>
</gene>
<proteinExistence type="predicted"/>
<sequence length="256" mass="29304">MQIPTFFLRTTIRLLLFQALVAWLSMRSHNLPLPSAIRWILTTTLGSYVTTAKDILDNRFGFILPWEATFILPAALDEYITNSMPDLAILLGTSPCDERVTPNDPDTKLCAPILAHHCFGHAEMFPHKPKVRLRIMEACWQNYHTDVITARKHYDRCHKNEPPSIMQLVGCLKAIEYWEKKLGICSRLQPLSSCVLRYGAQDTMAEFEREKKEKADPKKADSSDLEETGRTGSRDRDSDSMGGKREEHSRTRSPER</sequence>
<evidence type="ECO:0000313" key="3">
    <source>
        <dbReference type="Proteomes" id="UP000030706"/>
    </source>
</evidence>
<keyword evidence="3" id="KW-1185">Reference proteome</keyword>
<reference evidence="2 3" key="1">
    <citation type="journal article" date="2014" name="BMC Genomics">
        <title>Genome sequencing of four Aureobasidium pullulans varieties: biotechnological potential, stress tolerance, and description of new species.</title>
        <authorList>
            <person name="Gostin Ar C."/>
            <person name="Ohm R.A."/>
            <person name="Kogej T."/>
            <person name="Sonjak S."/>
            <person name="Turk M."/>
            <person name="Zajc J."/>
            <person name="Zalar P."/>
            <person name="Grube M."/>
            <person name="Sun H."/>
            <person name="Han J."/>
            <person name="Sharma A."/>
            <person name="Chiniquy J."/>
            <person name="Ngan C.Y."/>
            <person name="Lipzen A."/>
            <person name="Barry K."/>
            <person name="Grigoriev I.V."/>
            <person name="Gunde-Cimerman N."/>
        </authorList>
    </citation>
    <scope>NUCLEOTIDE SEQUENCE [LARGE SCALE GENOMIC DNA]</scope>
    <source>
        <strain evidence="2 3">EXF-150</strain>
    </source>
</reference>
<name>A0A074XTT5_AURPU</name>